<dbReference type="InterPro" id="IPR036365">
    <property type="entry name" value="PGBD-like_sf"/>
</dbReference>
<proteinExistence type="predicted"/>
<dbReference type="Gene3D" id="1.10.101.10">
    <property type="entry name" value="PGBD-like superfamily/PGBD"/>
    <property type="match status" value="1"/>
</dbReference>
<dbReference type="EMBL" id="JACBYE010000055">
    <property type="protein sequence ID" value="NYS95109.1"/>
    <property type="molecule type" value="Genomic_DNA"/>
</dbReference>
<dbReference type="Proteomes" id="UP000561011">
    <property type="component" value="Unassembled WGS sequence"/>
</dbReference>
<organism evidence="2 3">
    <name type="scientific">Sanguibacter inulinus</name>
    <dbReference type="NCBI Taxonomy" id="60922"/>
    <lineage>
        <taxon>Bacteria</taxon>
        <taxon>Bacillati</taxon>
        <taxon>Actinomycetota</taxon>
        <taxon>Actinomycetes</taxon>
        <taxon>Micrococcales</taxon>
        <taxon>Sanguibacteraceae</taxon>
        <taxon>Sanguibacter</taxon>
    </lineage>
</organism>
<feature type="domain" description="Peptidoglycan binding-like" evidence="1">
    <location>
        <begin position="125"/>
        <end position="167"/>
    </location>
</feature>
<comment type="caution">
    <text evidence="2">The sequence shown here is derived from an EMBL/GenBank/DDBJ whole genome shotgun (WGS) entry which is preliminary data.</text>
</comment>
<dbReference type="AlphaFoldDB" id="A0A853EX50"/>
<evidence type="ECO:0000313" key="2">
    <source>
        <dbReference type="EMBL" id="NYS95109.1"/>
    </source>
</evidence>
<gene>
    <name evidence="2" type="ORF">HZZ10_16455</name>
</gene>
<protein>
    <submittedName>
        <fullName evidence="2">Peptidoglycan-binding protein</fullName>
    </submittedName>
</protein>
<sequence length="348" mass="35369">MTRDRPRRSGTFFTFALVTAVAGGALAATLLVTDEPPEALRAASTPTEAATQLVEFDDRRSVEVSLAVSDETPLTVSASGVVTALSTSAGGTITSGSSPLEVAGLPLLALHTGIPLHRDLSQGMRGSDVRSLQEELARLGYAVTPDGSYGPGTSRAVRQLKESVGLSRPDSTLALTGVVWLPAESVTTTGWDATLGSTLAAGDPCGTVPGQLTAVTLASAPVSLTPGERTLTLWGHSTRLADPVRATAPEFIAAIASTSDYAGLQGEEEPQHPVATLSLTEPFSALKVPPTALFAIDGDDACIQSGDTPIRVTVLGAALGSTLVGLVGDTAPPPTVRVGPGITAAGCR</sequence>
<dbReference type="InterPro" id="IPR036366">
    <property type="entry name" value="PGBDSf"/>
</dbReference>
<keyword evidence="3" id="KW-1185">Reference proteome</keyword>
<evidence type="ECO:0000259" key="1">
    <source>
        <dbReference type="Pfam" id="PF01471"/>
    </source>
</evidence>
<dbReference type="RefSeq" id="WP_179914334.1">
    <property type="nucleotide sequence ID" value="NZ_JACBYE010000055.1"/>
</dbReference>
<reference evidence="2 3" key="1">
    <citation type="submission" date="2020-07" db="EMBL/GenBank/DDBJ databases">
        <title>MOT database genomes.</title>
        <authorList>
            <person name="Joseph S."/>
            <person name="Aduse-Opoku J."/>
            <person name="Hashim A."/>
            <person name="Wade W."/>
            <person name="Curtis M."/>
        </authorList>
    </citation>
    <scope>NUCLEOTIDE SEQUENCE [LARGE SCALE GENOMIC DNA]</scope>
    <source>
        <strain evidence="2 3">DSM 100099</strain>
    </source>
</reference>
<dbReference type="SUPFAM" id="SSF47090">
    <property type="entry name" value="PGBD-like"/>
    <property type="match status" value="1"/>
</dbReference>
<accession>A0A853EX50</accession>
<evidence type="ECO:0000313" key="3">
    <source>
        <dbReference type="Proteomes" id="UP000561011"/>
    </source>
</evidence>
<dbReference type="InterPro" id="IPR002477">
    <property type="entry name" value="Peptidoglycan-bd-like"/>
</dbReference>
<name>A0A853EX50_9MICO</name>
<dbReference type="Pfam" id="PF01471">
    <property type="entry name" value="PG_binding_1"/>
    <property type="match status" value="1"/>
</dbReference>